<feature type="region of interest" description="Disordered" evidence="5">
    <location>
        <begin position="202"/>
        <end position="222"/>
    </location>
</feature>
<accession>B4RCJ5</accession>
<dbReference type="PANTHER" id="PTHR33231:SF1">
    <property type="entry name" value="30S RIBOSOMAL PROTEIN"/>
    <property type="match status" value="1"/>
</dbReference>
<sequence>MTPSERRRVDRHMEVQVTGKHVDVGEALRSRVADELSASIEKYFDRGGGADVVVSREGNAFKVDCAVTLASGQQLTTHGVGGDAHMAFDVALQKMDKRIRRYKRRLKDHSPQAAAKQAESAAYFVIRPIDLEEDEEEDSGEPQGFPEPMIIAETEKPVRTMTVSMAVMELDLTEAQTIVFRNAAHGGISVVYRRPDGNIGWIDPERTKGRNGMDGEGTGPAH</sequence>
<dbReference type="EMBL" id="CP000747">
    <property type="protein sequence ID" value="ACG76594.1"/>
    <property type="molecule type" value="Genomic_DNA"/>
</dbReference>
<dbReference type="Proteomes" id="UP000001868">
    <property type="component" value="Chromosome"/>
</dbReference>
<comment type="function">
    <text evidence="4">Required for dimerization of active 70S ribosomes into 100S ribosomes in stationary phase; 100S ribosomes are translationally inactive and sometimes present during exponential growth.</text>
</comment>
<evidence type="ECO:0000256" key="3">
    <source>
        <dbReference type="ARBA" id="ARBA00041148"/>
    </source>
</evidence>
<dbReference type="CDD" id="cd00552">
    <property type="entry name" value="RaiA"/>
    <property type="match status" value="1"/>
</dbReference>
<dbReference type="InterPro" id="IPR050574">
    <property type="entry name" value="HPF/YfiA_ribosome-assoc"/>
</dbReference>
<dbReference type="NCBIfam" id="TIGR00741">
    <property type="entry name" value="yfiA"/>
    <property type="match status" value="1"/>
</dbReference>
<evidence type="ECO:0000256" key="4">
    <source>
        <dbReference type="HAMAP-Rule" id="MF_00839"/>
    </source>
</evidence>
<dbReference type="InterPro" id="IPR003489">
    <property type="entry name" value="RHF/RaiA"/>
</dbReference>
<keyword evidence="4" id="KW-0963">Cytoplasm</keyword>
<protein>
    <recommendedName>
        <fullName evidence="3 4">Ribosome hibernation promoting factor</fullName>
        <shortName evidence="4">HPF</shortName>
    </recommendedName>
</protein>
<dbReference type="HOGENOM" id="CLU_071472_0_1_5"/>
<dbReference type="AlphaFoldDB" id="B4RCJ5"/>
<gene>
    <name evidence="4" type="primary">hpf</name>
    <name evidence="7" type="ordered locus">PHZ_c0180</name>
</gene>
<dbReference type="InterPro" id="IPR032528">
    <property type="entry name" value="Ribosom_S30AE_C"/>
</dbReference>
<name>B4RCJ5_PHEZH</name>
<dbReference type="Pfam" id="PF02482">
    <property type="entry name" value="Ribosomal_S30AE"/>
    <property type="match status" value="1"/>
</dbReference>
<evidence type="ECO:0000259" key="6">
    <source>
        <dbReference type="Pfam" id="PF16321"/>
    </source>
</evidence>
<dbReference type="Gene3D" id="3.30.505.50">
    <property type="entry name" value="Sigma 54 modulation/S30EA ribosomal protein, C-terminal domain"/>
    <property type="match status" value="1"/>
</dbReference>
<comment type="subcellular location">
    <subcellularLocation>
        <location evidence="4">Cytoplasm</location>
    </subcellularLocation>
</comment>
<dbReference type="InterPro" id="IPR036567">
    <property type="entry name" value="RHF-like"/>
</dbReference>
<feature type="compositionally biased region" description="Basic and acidic residues" evidence="5">
    <location>
        <begin position="203"/>
        <end position="213"/>
    </location>
</feature>
<comment type="similarity">
    <text evidence="4">Belongs to the HPF/YfiA ribosome-associated protein family. Long HPF subfamily.</text>
</comment>
<dbReference type="GO" id="GO:0043024">
    <property type="term" value="F:ribosomal small subunit binding"/>
    <property type="evidence" value="ECO:0007669"/>
    <property type="project" value="TreeGrafter"/>
</dbReference>
<evidence type="ECO:0000256" key="2">
    <source>
        <dbReference type="ARBA" id="ARBA00038695"/>
    </source>
</evidence>
<evidence type="ECO:0000313" key="8">
    <source>
        <dbReference type="Proteomes" id="UP000001868"/>
    </source>
</evidence>
<dbReference type="HAMAP" id="MF_00839">
    <property type="entry name" value="HPF"/>
    <property type="match status" value="1"/>
</dbReference>
<dbReference type="Pfam" id="PF16321">
    <property type="entry name" value="Ribosom_S30AE_C"/>
    <property type="match status" value="1"/>
</dbReference>
<comment type="subunit">
    <text evidence="2">Associates exclusively with 100S ribosomes, which are dimers of 70S ribosomes.</text>
</comment>
<proteinExistence type="inferred from homology"/>
<evidence type="ECO:0000256" key="5">
    <source>
        <dbReference type="SAM" id="MobiDB-lite"/>
    </source>
</evidence>
<keyword evidence="1 4" id="KW-0810">Translation regulation</keyword>
<organism evidence="7 8">
    <name type="scientific">Phenylobacterium zucineum (strain HLK1)</name>
    <dbReference type="NCBI Taxonomy" id="450851"/>
    <lineage>
        <taxon>Bacteria</taxon>
        <taxon>Pseudomonadati</taxon>
        <taxon>Pseudomonadota</taxon>
        <taxon>Alphaproteobacteria</taxon>
        <taxon>Caulobacterales</taxon>
        <taxon>Caulobacteraceae</taxon>
        <taxon>Phenylobacterium</taxon>
    </lineage>
</organism>
<dbReference type="SUPFAM" id="SSF69754">
    <property type="entry name" value="Ribosome binding protein Y (YfiA homologue)"/>
    <property type="match status" value="1"/>
</dbReference>
<keyword evidence="8" id="KW-1185">Reference proteome</keyword>
<dbReference type="Gene3D" id="3.30.160.100">
    <property type="entry name" value="Ribosome hibernation promotion factor-like"/>
    <property type="match status" value="1"/>
</dbReference>
<dbReference type="PANTHER" id="PTHR33231">
    <property type="entry name" value="30S RIBOSOMAL PROTEIN"/>
    <property type="match status" value="1"/>
</dbReference>
<dbReference type="GO" id="GO:0022627">
    <property type="term" value="C:cytosolic small ribosomal subunit"/>
    <property type="evidence" value="ECO:0007669"/>
    <property type="project" value="TreeGrafter"/>
</dbReference>
<evidence type="ECO:0000313" key="7">
    <source>
        <dbReference type="EMBL" id="ACG76594.1"/>
    </source>
</evidence>
<dbReference type="InterPro" id="IPR038416">
    <property type="entry name" value="Ribosom_S30AE_C_sf"/>
</dbReference>
<comment type="subunit">
    <text evidence="4">Interacts with 100S ribosomes.</text>
</comment>
<evidence type="ECO:0000256" key="1">
    <source>
        <dbReference type="ARBA" id="ARBA00022845"/>
    </source>
</evidence>
<dbReference type="GO" id="GO:0045900">
    <property type="term" value="P:negative regulation of translational elongation"/>
    <property type="evidence" value="ECO:0007669"/>
    <property type="project" value="TreeGrafter"/>
</dbReference>
<dbReference type="KEGG" id="pzu:PHZ_c0180"/>
<feature type="domain" description="Sigma 54 modulation/S30EA ribosomal protein C-terminal" evidence="6">
    <location>
        <begin position="147"/>
        <end position="200"/>
    </location>
</feature>
<dbReference type="InterPro" id="IPR034694">
    <property type="entry name" value="HPF_long/plastid"/>
</dbReference>
<dbReference type="eggNOG" id="COG1544">
    <property type="taxonomic scope" value="Bacteria"/>
</dbReference>
<reference evidence="7 8" key="1">
    <citation type="journal article" date="2008" name="BMC Genomics">
        <title>Complete genome of Phenylobacterium zucineum - a novel facultative intracellular bacterium isolated from human erythroleukemia cell line K562.</title>
        <authorList>
            <person name="Luo Y."/>
            <person name="Xu X."/>
            <person name="Ding Z."/>
            <person name="Liu Z."/>
            <person name="Zhang B."/>
            <person name="Yan Z."/>
            <person name="Sun J."/>
            <person name="Hu S."/>
            <person name="Hu X."/>
        </authorList>
    </citation>
    <scope>NUCLEOTIDE SEQUENCE [LARGE SCALE GENOMIC DNA]</scope>
    <source>
        <strain evidence="7 8">HLK1</strain>
    </source>
</reference>
<dbReference type="STRING" id="450851.PHZ_c0180"/>